<evidence type="ECO:0000313" key="1">
    <source>
        <dbReference type="EMBL" id="KAJ8304830.1"/>
    </source>
</evidence>
<organism evidence="1 2">
    <name type="scientific">Tegillarca granosa</name>
    <name type="common">Malaysian cockle</name>
    <name type="synonym">Anadara granosa</name>
    <dbReference type="NCBI Taxonomy" id="220873"/>
    <lineage>
        <taxon>Eukaryota</taxon>
        <taxon>Metazoa</taxon>
        <taxon>Spiralia</taxon>
        <taxon>Lophotrochozoa</taxon>
        <taxon>Mollusca</taxon>
        <taxon>Bivalvia</taxon>
        <taxon>Autobranchia</taxon>
        <taxon>Pteriomorphia</taxon>
        <taxon>Arcoida</taxon>
        <taxon>Arcoidea</taxon>
        <taxon>Arcidae</taxon>
        <taxon>Tegillarca</taxon>
    </lineage>
</organism>
<protein>
    <submittedName>
        <fullName evidence="1">Uncharacterized protein</fullName>
    </submittedName>
</protein>
<dbReference type="EMBL" id="JARBDR010000903">
    <property type="protein sequence ID" value="KAJ8304830.1"/>
    <property type="molecule type" value="Genomic_DNA"/>
</dbReference>
<keyword evidence="2" id="KW-1185">Reference proteome</keyword>
<feature type="non-terminal residue" evidence="1">
    <location>
        <position position="1"/>
    </location>
</feature>
<comment type="caution">
    <text evidence="1">The sequence shown here is derived from an EMBL/GenBank/DDBJ whole genome shotgun (WGS) entry which is preliminary data.</text>
</comment>
<name>A0ABQ9EN55_TEGGR</name>
<proteinExistence type="predicted"/>
<sequence length="157" mass="17940">PNYFDNVRCLESQNSKSREKNDIFHNWTNEAMARAIHEESCQNVLCPTVNSHDRISGRVEENAKWGGAPVLTADDELQMVEIAKQQASLGIGFTKYIFLRCASELAISRGISFKKGVFHHFTHLQLQKRNLPHQSFVRGTKINIFHLKLPILRPEAL</sequence>
<reference evidence="1 2" key="1">
    <citation type="submission" date="2022-12" db="EMBL/GenBank/DDBJ databases">
        <title>Chromosome-level genome of Tegillarca granosa.</title>
        <authorList>
            <person name="Kim J."/>
        </authorList>
    </citation>
    <scope>NUCLEOTIDE SEQUENCE [LARGE SCALE GENOMIC DNA]</scope>
    <source>
        <strain evidence="1">Teg-2019</strain>
        <tissue evidence="1">Adductor muscle</tissue>
    </source>
</reference>
<evidence type="ECO:0000313" key="2">
    <source>
        <dbReference type="Proteomes" id="UP001217089"/>
    </source>
</evidence>
<gene>
    <name evidence="1" type="ORF">KUTeg_018413</name>
</gene>
<dbReference type="Proteomes" id="UP001217089">
    <property type="component" value="Unassembled WGS sequence"/>
</dbReference>
<accession>A0ABQ9EN55</accession>